<accession>A0ABT4IK57</accession>
<gene>
    <name evidence="3" type="ORF">O0S09_02530</name>
</gene>
<proteinExistence type="predicted"/>
<dbReference type="Pfam" id="PF04981">
    <property type="entry name" value="NMD3"/>
    <property type="match status" value="1"/>
</dbReference>
<evidence type="ECO:0000256" key="1">
    <source>
        <dbReference type="SAM" id="MobiDB-lite"/>
    </source>
</evidence>
<evidence type="ECO:0000313" key="3">
    <source>
        <dbReference type="EMBL" id="MCZ0862131.1"/>
    </source>
</evidence>
<dbReference type="InterPro" id="IPR039768">
    <property type="entry name" value="Nmd3"/>
</dbReference>
<sequence>MTLTSGFCPKCGAPSENGELCGNCRVKDTVWITIQPRVQCILCPTCGSTKTAGIWSDCPVERDELAYNLINSAISIHKDVTDIQKDIHIVDISVNRSIATVFVSGTLYGVPVETTQKVKLVWAREQCDRCCRISGSYYEGVIQVRATGRKPTPFELRRAAEIAYQIEDQLQTAGDRLSFVSDIDEQKDGIDIIFSSQTIGSAISHDICGALGGTFTTHPKLVGEKAGVKLYRVTYSIRLPRFSRGDIIRHDRGYFRILRQTKDMLFVSDLATGQSRNFREEDSDVFIANIHTAEPASIIYRDAGALGILDPATQEVREIPDYAWIEADAGDTLLIVRDHDTLIPAGKTDESPQDPEESVAGMQV</sequence>
<organism evidence="3 4">
    <name type="scientific">Methanocorpusculum vombati</name>
    <dbReference type="NCBI Taxonomy" id="3002864"/>
    <lineage>
        <taxon>Archaea</taxon>
        <taxon>Methanobacteriati</taxon>
        <taxon>Methanobacteriota</taxon>
        <taxon>Stenosarchaea group</taxon>
        <taxon>Methanomicrobia</taxon>
        <taxon>Methanomicrobiales</taxon>
        <taxon>Methanocorpusculaceae</taxon>
        <taxon>Methanocorpusculum</taxon>
    </lineage>
</organism>
<evidence type="ECO:0000259" key="2">
    <source>
        <dbReference type="Pfam" id="PF04981"/>
    </source>
</evidence>
<dbReference type="Proteomes" id="UP001141336">
    <property type="component" value="Unassembled WGS sequence"/>
</dbReference>
<comment type="caution">
    <text evidence="3">The sequence shown here is derived from an EMBL/GenBank/DDBJ whole genome shotgun (WGS) entry which is preliminary data.</text>
</comment>
<dbReference type="PANTHER" id="PTHR12746:SF2">
    <property type="entry name" value="60S RIBOSOMAL EXPORT PROTEIN NMD3"/>
    <property type="match status" value="1"/>
</dbReference>
<dbReference type="PANTHER" id="PTHR12746">
    <property type="entry name" value="NONSENSE-MEDIATED MRNA DECAY PROTEIN 3"/>
    <property type="match status" value="1"/>
</dbReference>
<feature type="domain" description="Nmd3 N-terminal" evidence="2">
    <location>
        <begin position="8"/>
        <end position="239"/>
    </location>
</feature>
<evidence type="ECO:0000313" key="4">
    <source>
        <dbReference type="Proteomes" id="UP001141336"/>
    </source>
</evidence>
<dbReference type="InterPro" id="IPR007064">
    <property type="entry name" value="Nmd3_N"/>
</dbReference>
<keyword evidence="4" id="KW-1185">Reference proteome</keyword>
<reference evidence="3" key="1">
    <citation type="submission" date="2022-12" db="EMBL/GenBank/DDBJ databases">
        <title>Isolation and characterisation of novel Methanocorpusculum spp. from native Australian herbivores indicates the genus is ancestrally host-associated.</title>
        <authorList>
            <person name="Volmer J.G."/>
            <person name="Soo R.M."/>
            <person name="Evans P.N."/>
            <person name="Hoedt E.C."/>
            <person name="Astorga Alsina A.L."/>
            <person name="Woodcroft B.J."/>
            <person name="Tyson G.W."/>
            <person name="Hugenholtz P."/>
            <person name="Morrison M."/>
        </authorList>
    </citation>
    <scope>NUCLEOTIDE SEQUENCE</scope>
    <source>
        <strain evidence="3">CW153</strain>
    </source>
</reference>
<feature type="region of interest" description="Disordered" evidence="1">
    <location>
        <begin position="343"/>
        <end position="364"/>
    </location>
</feature>
<name>A0ABT4IK57_9EURY</name>
<dbReference type="EMBL" id="JAPTGC010000003">
    <property type="protein sequence ID" value="MCZ0862131.1"/>
    <property type="molecule type" value="Genomic_DNA"/>
</dbReference>
<protein>
    <submittedName>
        <fullName evidence="3">60S ribosomal export protein NMD3</fullName>
    </submittedName>
</protein>
<dbReference type="RefSeq" id="WP_268922347.1">
    <property type="nucleotide sequence ID" value="NZ_JAPTGC010000003.1"/>
</dbReference>